<dbReference type="EMBL" id="CAJNDS010001746">
    <property type="protein sequence ID" value="CAE7276342.1"/>
    <property type="molecule type" value="Genomic_DNA"/>
</dbReference>
<keyword evidence="4" id="KW-1185">Reference proteome</keyword>
<feature type="coiled-coil region" evidence="1">
    <location>
        <begin position="14"/>
        <end position="100"/>
    </location>
</feature>
<dbReference type="Proteomes" id="UP000604046">
    <property type="component" value="Unassembled WGS sequence"/>
</dbReference>
<accession>A0A812N5B8</accession>
<dbReference type="AlphaFoldDB" id="A0A812N5B8"/>
<name>A0A812N5B8_9DINO</name>
<evidence type="ECO:0000313" key="4">
    <source>
        <dbReference type="Proteomes" id="UP000604046"/>
    </source>
</evidence>
<keyword evidence="1" id="KW-0175">Coiled coil</keyword>
<dbReference type="OrthoDB" id="10677190at2759"/>
<evidence type="ECO:0000256" key="1">
    <source>
        <dbReference type="SAM" id="Coils"/>
    </source>
</evidence>
<protein>
    <submittedName>
        <fullName evidence="3">p2xA protein</fullName>
    </submittedName>
</protein>
<comment type="caution">
    <text evidence="3">The sequence shown here is derived from an EMBL/GenBank/DDBJ whole genome shotgun (WGS) entry which is preliminary data.</text>
</comment>
<reference evidence="3" key="1">
    <citation type="submission" date="2021-02" db="EMBL/GenBank/DDBJ databases">
        <authorList>
            <person name="Dougan E. K."/>
            <person name="Rhodes N."/>
            <person name="Thang M."/>
            <person name="Chan C."/>
        </authorList>
    </citation>
    <scope>NUCLEOTIDE SEQUENCE</scope>
</reference>
<gene>
    <name evidence="3" type="primary">p2xA</name>
    <name evidence="3" type="ORF">SNAT2548_LOCUS14662</name>
</gene>
<organism evidence="3 4">
    <name type="scientific">Symbiodinium natans</name>
    <dbReference type="NCBI Taxonomy" id="878477"/>
    <lineage>
        <taxon>Eukaryota</taxon>
        <taxon>Sar</taxon>
        <taxon>Alveolata</taxon>
        <taxon>Dinophyceae</taxon>
        <taxon>Suessiales</taxon>
        <taxon>Symbiodiniaceae</taxon>
        <taxon>Symbiodinium</taxon>
    </lineage>
</organism>
<proteinExistence type="predicted"/>
<evidence type="ECO:0000313" key="3">
    <source>
        <dbReference type="EMBL" id="CAE7276342.1"/>
    </source>
</evidence>
<feature type="region of interest" description="Disordered" evidence="2">
    <location>
        <begin position="216"/>
        <end position="257"/>
    </location>
</feature>
<evidence type="ECO:0000256" key="2">
    <source>
        <dbReference type="SAM" id="MobiDB-lite"/>
    </source>
</evidence>
<sequence>MSDGMGRDKAIEPMFALEAQVARLKEQLVAEKQHSAEKDQKLEMMEAVVTRLQSRIELLEDHLKEQQRKNRIMKGNGEAVLELQQQLAEELAKRKQAQYELIAKAKELCDVQQCGAAGPQVLKGGCKCYQDIGHTRKMAGSRNCSAQDRTSHYEARKELPRGTQQSWSPEIVRATTSHSPATPPPALVLPLSGLSAKSPSSSFFAQGPTCCTCPAGSATPQTPPAPTPTVQSARSARTSPSLSGLAAGEGLGDRVKQRKSPVVPMINAFNAESVLIRPPADDEGPGAVSAPKVSWYGHLHGQQGHNAFQTTSTWEPGTPAHLQDAPGVYPSCQSGHATPVSPVFQHVHLDYPRILTSRHEVRTGVGSGFATAAKSARVISPPLSARLPTGPLVLPAAQVVVCEGIHF</sequence>